<dbReference type="Proteomes" id="UP000189337">
    <property type="component" value="Unassembled WGS sequence"/>
</dbReference>
<dbReference type="AlphaFoldDB" id="A0AB73NAV0"/>
<evidence type="ECO:0000313" key="1">
    <source>
        <dbReference type="EMBL" id="ONF94761.1"/>
    </source>
</evidence>
<protein>
    <recommendedName>
        <fullName evidence="3">Secreted protein</fullName>
    </recommendedName>
</protein>
<organism evidence="1 2">
    <name type="scientific">Leptospira santarosai</name>
    <dbReference type="NCBI Taxonomy" id="28183"/>
    <lineage>
        <taxon>Bacteria</taxon>
        <taxon>Pseudomonadati</taxon>
        <taxon>Spirochaetota</taxon>
        <taxon>Spirochaetia</taxon>
        <taxon>Leptospirales</taxon>
        <taxon>Leptospiraceae</taxon>
        <taxon>Leptospira</taxon>
    </lineage>
</organism>
<dbReference type="EMBL" id="MTSU01000001">
    <property type="protein sequence ID" value="ONF94761.1"/>
    <property type="molecule type" value="Genomic_DNA"/>
</dbReference>
<accession>A0AB73NAV0</accession>
<evidence type="ECO:0008006" key="3">
    <source>
        <dbReference type="Google" id="ProtNLM"/>
    </source>
</evidence>
<name>A0AB73NAV0_9LEPT</name>
<evidence type="ECO:0000313" key="2">
    <source>
        <dbReference type="Proteomes" id="UP000189337"/>
    </source>
</evidence>
<sequence>MKIRILIYIFFVHSKRFLFTTRQRQTCIRKSHSKNGKPVVTFLTEGKQIRFHRKIKITESSSVITETCAID</sequence>
<reference evidence="1 2" key="1">
    <citation type="submission" date="2017-01" db="EMBL/GenBank/DDBJ databases">
        <title>Comparative genomic analysis of Brazilian Leptospira santarosai.</title>
        <authorList>
            <person name="Moreno L.Z."/>
            <person name="Miraglia F."/>
            <person name="Kremer F.S."/>
            <person name="Eslabao M.R."/>
            <person name="Lilenbaum W."/>
            <person name="Dellagostin O.A."/>
            <person name="Moreno A.M."/>
        </authorList>
    </citation>
    <scope>NUCLEOTIDE SEQUENCE [LARGE SCALE GENOMIC DNA]</scope>
    <source>
        <strain evidence="1 2">M52/8-19</strain>
    </source>
</reference>
<proteinExistence type="predicted"/>
<gene>
    <name evidence="1" type="ORF">BWD14_01735</name>
</gene>
<comment type="caution">
    <text evidence="1">The sequence shown here is derived from an EMBL/GenBank/DDBJ whole genome shotgun (WGS) entry which is preliminary data.</text>
</comment>